<gene>
    <name evidence="13" type="ORF">SAMN05421742_1226</name>
</gene>
<comment type="cofactor">
    <cofactor evidence="1">
        <name>[4Fe-4S] cluster</name>
        <dbReference type="ChEBI" id="CHEBI:49883"/>
    </cofactor>
</comment>
<dbReference type="Pfam" id="PF13237">
    <property type="entry name" value="Fer4_10"/>
    <property type="match status" value="1"/>
</dbReference>
<keyword evidence="4" id="KW-0004">4Fe-4S</keyword>
<keyword evidence="6" id="KW-0677">Repeat</keyword>
<dbReference type="InterPro" id="IPR017896">
    <property type="entry name" value="4Fe4S_Fe-S-bd"/>
</dbReference>
<evidence type="ECO:0000313" key="13">
    <source>
        <dbReference type="EMBL" id="SDH91293.1"/>
    </source>
</evidence>
<evidence type="ECO:0000256" key="4">
    <source>
        <dbReference type="ARBA" id="ARBA00022485"/>
    </source>
</evidence>
<keyword evidence="14" id="KW-1185">Reference proteome</keyword>
<dbReference type="PROSITE" id="PS51379">
    <property type="entry name" value="4FE4S_FER_2"/>
    <property type="match status" value="2"/>
</dbReference>
<evidence type="ECO:0000256" key="3">
    <source>
        <dbReference type="ARBA" id="ARBA00022448"/>
    </source>
</evidence>
<dbReference type="InterPro" id="IPR017900">
    <property type="entry name" value="4Fe4S_Fe_S_CS"/>
</dbReference>
<dbReference type="OrthoDB" id="9810688at2"/>
<dbReference type="InterPro" id="IPR014283">
    <property type="entry name" value="FdIII_4_nif"/>
</dbReference>
<feature type="domain" description="4Fe-4S ferredoxin-type" evidence="12">
    <location>
        <begin position="18"/>
        <end position="47"/>
    </location>
</feature>
<dbReference type="PROSITE" id="PS00198">
    <property type="entry name" value="4FE4S_FER_1"/>
    <property type="match status" value="2"/>
</dbReference>
<evidence type="ECO:0000256" key="7">
    <source>
        <dbReference type="ARBA" id="ARBA00022982"/>
    </source>
</evidence>
<keyword evidence="5" id="KW-0479">Metal-binding</keyword>
<evidence type="ECO:0000313" key="14">
    <source>
        <dbReference type="Proteomes" id="UP000217076"/>
    </source>
</evidence>
<dbReference type="NCBIfam" id="TIGR02936">
    <property type="entry name" value="fdxN_nitrog"/>
    <property type="match status" value="1"/>
</dbReference>
<dbReference type="GO" id="GO:0051539">
    <property type="term" value="F:4 iron, 4 sulfur cluster binding"/>
    <property type="evidence" value="ECO:0007669"/>
    <property type="project" value="UniProtKB-KW"/>
</dbReference>
<dbReference type="Proteomes" id="UP000217076">
    <property type="component" value="Unassembled WGS sequence"/>
</dbReference>
<evidence type="ECO:0000256" key="11">
    <source>
        <dbReference type="ARBA" id="ARBA00030616"/>
    </source>
</evidence>
<dbReference type="PANTHER" id="PTHR43687">
    <property type="entry name" value="ADENYLYLSULFATE REDUCTASE, BETA SUBUNIT"/>
    <property type="match status" value="1"/>
</dbReference>
<evidence type="ECO:0000256" key="6">
    <source>
        <dbReference type="ARBA" id="ARBA00022737"/>
    </source>
</evidence>
<keyword evidence="9" id="KW-0411">Iron-sulfur</keyword>
<dbReference type="SUPFAM" id="SSF54862">
    <property type="entry name" value="4Fe-4S ferredoxins"/>
    <property type="match status" value="1"/>
</dbReference>
<keyword evidence="3" id="KW-0813">Transport</keyword>
<evidence type="ECO:0000256" key="5">
    <source>
        <dbReference type="ARBA" id="ARBA00022723"/>
    </source>
</evidence>
<dbReference type="GO" id="GO:0046872">
    <property type="term" value="F:metal ion binding"/>
    <property type="evidence" value="ECO:0007669"/>
    <property type="project" value="UniProtKB-KW"/>
</dbReference>
<feature type="domain" description="4Fe-4S ferredoxin-type" evidence="12">
    <location>
        <begin position="66"/>
        <end position="96"/>
    </location>
</feature>
<reference evidence="14" key="1">
    <citation type="submission" date="2016-10" db="EMBL/GenBank/DDBJ databases">
        <authorList>
            <person name="Varghese N."/>
            <person name="Submissions S."/>
        </authorList>
    </citation>
    <scope>NUCLEOTIDE SEQUENCE [LARGE SCALE GENOMIC DNA]</scope>
    <source>
        <strain evidence="14">930I</strain>
    </source>
</reference>
<sequence length="96" mass="10454">MNAITFTTRDGTPWTPRYLESIDAESCIGCGRCYKVCPQDVLALMGVNEDGDLVDPFDDDEEIERKVMTVANPGACIGCAACERICGSRCQMHMAA</sequence>
<organism evidence="13 14">
    <name type="scientific">Roseospirillum parvum</name>
    <dbReference type="NCBI Taxonomy" id="83401"/>
    <lineage>
        <taxon>Bacteria</taxon>
        <taxon>Pseudomonadati</taxon>
        <taxon>Pseudomonadota</taxon>
        <taxon>Alphaproteobacteria</taxon>
        <taxon>Rhodospirillales</taxon>
        <taxon>Rhodospirillaceae</taxon>
        <taxon>Roseospirillum</taxon>
    </lineage>
</organism>
<keyword evidence="8" id="KW-0408">Iron</keyword>
<dbReference type="STRING" id="83401.SAMN05421742_1226"/>
<evidence type="ECO:0000256" key="1">
    <source>
        <dbReference type="ARBA" id="ARBA00001966"/>
    </source>
</evidence>
<evidence type="ECO:0000259" key="12">
    <source>
        <dbReference type="PROSITE" id="PS51379"/>
    </source>
</evidence>
<comment type="function">
    <text evidence="2">Ferredoxins are iron-sulfur proteins that transfer electrons in a wide variety of metabolic reactions.</text>
</comment>
<proteinExistence type="predicted"/>
<evidence type="ECO:0000256" key="8">
    <source>
        <dbReference type="ARBA" id="ARBA00023004"/>
    </source>
</evidence>
<evidence type="ECO:0000256" key="9">
    <source>
        <dbReference type="ARBA" id="ARBA00023014"/>
    </source>
</evidence>
<evidence type="ECO:0000256" key="10">
    <source>
        <dbReference type="ARBA" id="ARBA00023231"/>
    </source>
</evidence>
<dbReference type="InterPro" id="IPR050572">
    <property type="entry name" value="Fe-S_Ferredoxin"/>
</dbReference>
<evidence type="ECO:0000256" key="2">
    <source>
        <dbReference type="ARBA" id="ARBA00003532"/>
    </source>
</evidence>
<keyword evidence="7" id="KW-0249">Electron transport</keyword>
<dbReference type="PANTHER" id="PTHR43687:SF1">
    <property type="entry name" value="FERREDOXIN III"/>
    <property type="match status" value="1"/>
</dbReference>
<name>A0A1G8GAA3_9PROT</name>
<accession>A0A1G8GAA3</accession>
<dbReference type="RefSeq" id="WP_092622026.1">
    <property type="nucleotide sequence ID" value="NZ_FNCV01000022.1"/>
</dbReference>
<protein>
    <recommendedName>
        <fullName evidence="11">Ferredoxin III</fullName>
    </recommendedName>
</protein>
<dbReference type="EMBL" id="FNCV01000022">
    <property type="protein sequence ID" value="SDH91293.1"/>
    <property type="molecule type" value="Genomic_DNA"/>
</dbReference>
<keyword evidence="10" id="KW-0535">Nitrogen fixation</keyword>
<dbReference type="Gene3D" id="3.30.70.20">
    <property type="match status" value="1"/>
</dbReference>
<dbReference type="AlphaFoldDB" id="A0A1G8GAA3"/>